<dbReference type="Pfam" id="PF00583">
    <property type="entry name" value="Acetyltransf_1"/>
    <property type="match status" value="1"/>
</dbReference>
<evidence type="ECO:0000313" key="4">
    <source>
        <dbReference type="EMBL" id="KRN25923.1"/>
    </source>
</evidence>
<dbReference type="InterPro" id="IPR016181">
    <property type="entry name" value="Acyl_CoA_acyltransferase"/>
</dbReference>
<sequence>MFKFHAVRTPQDRQTALKIYQSNPSYFTLTGQKAPTLQMVREDAEAYPADVSETQKHYGLLLINSTPVGVMDRLNGYPEPQTVYIGLLMIDAAHQRQGLGRRAVDGFAKQFQRQGYGRMRVAVHTANPAALQFWQQVGFKPVGEGRAQLSADQSQPVVILDRDLAD</sequence>
<dbReference type="Proteomes" id="UP000050865">
    <property type="component" value="Unassembled WGS sequence"/>
</dbReference>
<organism evidence="4 5">
    <name type="scientific">Lacticaseibacillus camelliae DSM 22697 = JCM 13995</name>
    <dbReference type="NCBI Taxonomy" id="1423730"/>
    <lineage>
        <taxon>Bacteria</taxon>
        <taxon>Bacillati</taxon>
        <taxon>Bacillota</taxon>
        <taxon>Bacilli</taxon>
        <taxon>Lactobacillales</taxon>
        <taxon>Lactobacillaceae</taxon>
        <taxon>Lacticaseibacillus</taxon>
    </lineage>
</organism>
<dbReference type="GO" id="GO:0016747">
    <property type="term" value="F:acyltransferase activity, transferring groups other than amino-acyl groups"/>
    <property type="evidence" value="ECO:0007669"/>
    <property type="project" value="InterPro"/>
</dbReference>
<keyword evidence="1" id="KW-0808">Transferase</keyword>
<dbReference type="PATRIC" id="fig|1423730.4.peg.2140"/>
<dbReference type="RefSeq" id="WP_054661904.1">
    <property type="nucleotide sequence ID" value="NZ_AYZJ01000002.1"/>
</dbReference>
<keyword evidence="5" id="KW-1185">Reference proteome</keyword>
<feature type="domain" description="N-acetyltransferase" evidence="3">
    <location>
        <begin position="7"/>
        <end position="165"/>
    </location>
</feature>
<reference evidence="4 5" key="1">
    <citation type="journal article" date="2015" name="Genome Announc.">
        <title>Expanding the biotechnology potential of lactobacilli through comparative genomics of 213 strains and associated genera.</title>
        <authorList>
            <person name="Sun Z."/>
            <person name="Harris H.M."/>
            <person name="McCann A."/>
            <person name="Guo C."/>
            <person name="Argimon S."/>
            <person name="Zhang W."/>
            <person name="Yang X."/>
            <person name="Jeffery I.B."/>
            <person name="Cooney J.C."/>
            <person name="Kagawa T.F."/>
            <person name="Liu W."/>
            <person name="Song Y."/>
            <person name="Salvetti E."/>
            <person name="Wrobel A."/>
            <person name="Rasinkangas P."/>
            <person name="Parkhill J."/>
            <person name="Rea M.C."/>
            <person name="O'Sullivan O."/>
            <person name="Ritari J."/>
            <person name="Douillard F.P."/>
            <person name="Paul Ross R."/>
            <person name="Yang R."/>
            <person name="Briner A.E."/>
            <person name="Felis G.E."/>
            <person name="de Vos W.M."/>
            <person name="Barrangou R."/>
            <person name="Klaenhammer T.R."/>
            <person name="Caufield P.W."/>
            <person name="Cui Y."/>
            <person name="Zhang H."/>
            <person name="O'Toole P.W."/>
        </authorList>
    </citation>
    <scope>NUCLEOTIDE SEQUENCE [LARGE SCALE GENOMIC DNA]</scope>
    <source>
        <strain evidence="4 5">DSM 22697</strain>
    </source>
</reference>
<dbReference type="OrthoDB" id="9782266at2"/>
<evidence type="ECO:0000259" key="3">
    <source>
        <dbReference type="PROSITE" id="PS51186"/>
    </source>
</evidence>
<dbReference type="STRING" id="1423730.FC75_GL002058"/>
<evidence type="ECO:0000256" key="1">
    <source>
        <dbReference type="ARBA" id="ARBA00022679"/>
    </source>
</evidence>
<gene>
    <name evidence="4" type="ORF">FC75_GL002058</name>
</gene>
<proteinExistence type="predicted"/>
<dbReference type="PANTHER" id="PTHR43877">
    <property type="entry name" value="AMINOALKYLPHOSPHONATE N-ACETYLTRANSFERASE-RELATED-RELATED"/>
    <property type="match status" value="1"/>
</dbReference>
<dbReference type="InterPro" id="IPR000182">
    <property type="entry name" value="GNAT_dom"/>
</dbReference>
<dbReference type="EMBL" id="AYZJ01000002">
    <property type="protein sequence ID" value="KRN25923.1"/>
    <property type="molecule type" value="Genomic_DNA"/>
</dbReference>
<evidence type="ECO:0000256" key="2">
    <source>
        <dbReference type="ARBA" id="ARBA00023315"/>
    </source>
</evidence>
<name>A0A0R2FBY8_9LACO</name>
<dbReference type="Gene3D" id="3.40.630.30">
    <property type="match status" value="1"/>
</dbReference>
<dbReference type="InterPro" id="IPR050832">
    <property type="entry name" value="Bact_Acetyltransf"/>
</dbReference>
<keyword evidence="2" id="KW-0012">Acyltransferase</keyword>
<dbReference type="AlphaFoldDB" id="A0A0R2FBY8"/>
<accession>A0A0R2FBY8</accession>
<comment type="caution">
    <text evidence="4">The sequence shown here is derived from an EMBL/GenBank/DDBJ whole genome shotgun (WGS) entry which is preliminary data.</text>
</comment>
<dbReference type="CDD" id="cd04301">
    <property type="entry name" value="NAT_SF"/>
    <property type="match status" value="1"/>
</dbReference>
<dbReference type="PROSITE" id="PS51186">
    <property type="entry name" value="GNAT"/>
    <property type="match status" value="1"/>
</dbReference>
<protein>
    <recommendedName>
        <fullName evidence="3">N-acetyltransferase domain-containing protein</fullName>
    </recommendedName>
</protein>
<dbReference type="SUPFAM" id="SSF55729">
    <property type="entry name" value="Acyl-CoA N-acyltransferases (Nat)"/>
    <property type="match status" value="1"/>
</dbReference>
<evidence type="ECO:0000313" key="5">
    <source>
        <dbReference type="Proteomes" id="UP000050865"/>
    </source>
</evidence>